<dbReference type="AlphaFoldDB" id="A0A7W9N1F4"/>
<evidence type="ECO:0000256" key="1">
    <source>
        <dbReference type="ARBA" id="ARBA00011063"/>
    </source>
</evidence>
<name>A0A7W9N1F4_9MICC</name>
<dbReference type="PANTHER" id="PTHR11717">
    <property type="entry name" value="LOW MOLECULAR WEIGHT PROTEIN TYROSINE PHOSPHATASE"/>
    <property type="match status" value="1"/>
</dbReference>
<dbReference type="PANTHER" id="PTHR11717:SF7">
    <property type="entry name" value="LOW MOLECULAR WEIGHT PHOSPHOTYROSINE PROTEIN PHOSPHATASE"/>
    <property type="match status" value="1"/>
</dbReference>
<dbReference type="PRINTS" id="PR00719">
    <property type="entry name" value="LMWPTPASE"/>
</dbReference>
<proteinExistence type="inferred from homology"/>
<dbReference type="Gene3D" id="3.40.50.2300">
    <property type="match status" value="1"/>
</dbReference>
<dbReference type="SUPFAM" id="SSF52788">
    <property type="entry name" value="Phosphotyrosine protein phosphatases I"/>
    <property type="match status" value="1"/>
</dbReference>
<keyword evidence="4" id="KW-0904">Protein phosphatase</keyword>
<keyword evidence="8" id="KW-1185">Reference proteome</keyword>
<dbReference type="Pfam" id="PF01451">
    <property type="entry name" value="LMWPc"/>
    <property type="match status" value="1"/>
</dbReference>
<feature type="active site" description="Proton donor" evidence="5">
    <location>
        <position position="127"/>
    </location>
</feature>
<reference evidence="7 8" key="1">
    <citation type="submission" date="2020-08" db="EMBL/GenBank/DDBJ databases">
        <title>Sequencing the genomes of 1000 actinobacteria strains.</title>
        <authorList>
            <person name="Klenk H.-P."/>
        </authorList>
    </citation>
    <scope>NUCLEOTIDE SEQUENCE [LARGE SCALE GENOMIC DNA]</scope>
    <source>
        <strain evidence="7 8">DSM 17945</strain>
    </source>
</reference>
<keyword evidence="3 7" id="KW-0378">Hydrolase</keyword>
<dbReference type="RefSeq" id="WP_184172757.1">
    <property type="nucleotide sequence ID" value="NZ_BAABAG010000009.1"/>
</dbReference>
<dbReference type="CDD" id="cd16343">
    <property type="entry name" value="LMWPTP"/>
    <property type="match status" value="1"/>
</dbReference>
<dbReference type="InterPro" id="IPR023485">
    <property type="entry name" value="Ptyr_pPase"/>
</dbReference>
<dbReference type="InterPro" id="IPR017867">
    <property type="entry name" value="Tyr_phospatase_low_mol_wt"/>
</dbReference>
<sequence length="159" mass="17003">MRIMTVCLGNICRSPAAEAVLQRKLAEAGLADEVTVTSAGTADYHVGDRPHELTRAVGGELGYAFESVGVHLAAEHLDEADLVLVMDESNLADVHALAATDERRAKVRMMGEFASDAATAGVLEVPDPYGHPRAQFEDMYRQLEDAADGVVAAIRDGRL</sequence>
<feature type="active site" description="Nucleophile" evidence="5">
    <location>
        <position position="7"/>
    </location>
</feature>
<evidence type="ECO:0000259" key="6">
    <source>
        <dbReference type="SMART" id="SM00226"/>
    </source>
</evidence>
<evidence type="ECO:0000313" key="8">
    <source>
        <dbReference type="Proteomes" id="UP000567246"/>
    </source>
</evidence>
<evidence type="ECO:0000256" key="5">
    <source>
        <dbReference type="PIRSR" id="PIRSR617867-1"/>
    </source>
</evidence>
<evidence type="ECO:0000256" key="2">
    <source>
        <dbReference type="ARBA" id="ARBA00013064"/>
    </source>
</evidence>
<feature type="active site" description="Nucleophile" evidence="5">
    <location>
        <position position="13"/>
    </location>
</feature>
<dbReference type="SMART" id="SM00226">
    <property type="entry name" value="LMWPc"/>
    <property type="match status" value="1"/>
</dbReference>
<comment type="caution">
    <text evidence="7">The sequence shown here is derived from an EMBL/GenBank/DDBJ whole genome shotgun (WGS) entry which is preliminary data.</text>
</comment>
<dbReference type="GO" id="GO:0004725">
    <property type="term" value="F:protein tyrosine phosphatase activity"/>
    <property type="evidence" value="ECO:0007669"/>
    <property type="project" value="UniProtKB-EC"/>
</dbReference>
<evidence type="ECO:0000256" key="3">
    <source>
        <dbReference type="ARBA" id="ARBA00022801"/>
    </source>
</evidence>
<protein>
    <recommendedName>
        <fullName evidence="2">protein-tyrosine-phosphatase</fullName>
        <ecNumber evidence="2">3.1.3.48</ecNumber>
    </recommendedName>
</protein>
<organism evidence="7 8">
    <name type="scientific">Micrococcus endophyticus</name>
    <dbReference type="NCBI Taxonomy" id="455343"/>
    <lineage>
        <taxon>Bacteria</taxon>
        <taxon>Bacillati</taxon>
        <taxon>Actinomycetota</taxon>
        <taxon>Actinomycetes</taxon>
        <taxon>Micrococcales</taxon>
        <taxon>Micrococcaceae</taxon>
        <taxon>Micrococcus</taxon>
    </lineage>
</organism>
<dbReference type="InterPro" id="IPR036196">
    <property type="entry name" value="Ptyr_pPase_sf"/>
</dbReference>
<dbReference type="Proteomes" id="UP000567246">
    <property type="component" value="Unassembled WGS sequence"/>
</dbReference>
<dbReference type="EC" id="3.1.3.48" evidence="2"/>
<dbReference type="InterPro" id="IPR050438">
    <property type="entry name" value="LMW_PTPase"/>
</dbReference>
<gene>
    <name evidence="7" type="ORF">HDA33_001848</name>
</gene>
<dbReference type="EMBL" id="JACHMW010000001">
    <property type="protein sequence ID" value="MBB5849284.1"/>
    <property type="molecule type" value="Genomic_DNA"/>
</dbReference>
<comment type="similarity">
    <text evidence="1">Belongs to the low molecular weight phosphotyrosine protein phosphatase family.</text>
</comment>
<feature type="domain" description="Phosphotyrosine protein phosphatase I" evidence="6">
    <location>
        <begin position="1"/>
        <end position="153"/>
    </location>
</feature>
<evidence type="ECO:0000256" key="4">
    <source>
        <dbReference type="ARBA" id="ARBA00022912"/>
    </source>
</evidence>
<accession>A0A7W9N1F4</accession>
<evidence type="ECO:0000313" key="7">
    <source>
        <dbReference type="EMBL" id="MBB5849284.1"/>
    </source>
</evidence>